<organism evidence="3">
    <name type="scientific">Triticum aestivum</name>
    <name type="common">Wheat</name>
    <dbReference type="NCBI Taxonomy" id="4565"/>
    <lineage>
        <taxon>Eukaryota</taxon>
        <taxon>Viridiplantae</taxon>
        <taxon>Streptophyta</taxon>
        <taxon>Embryophyta</taxon>
        <taxon>Tracheophyta</taxon>
        <taxon>Spermatophyta</taxon>
        <taxon>Magnoliopsida</taxon>
        <taxon>Liliopsida</taxon>
        <taxon>Poales</taxon>
        <taxon>Poaceae</taxon>
        <taxon>BOP clade</taxon>
        <taxon>Pooideae</taxon>
        <taxon>Triticodae</taxon>
        <taxon>Triticeae</taxon>
        <taxon>Triticinae</taxon>
        <taxon>Triticum</taxon>
    </lineage>
</organism>
<dbReference type="STRING" id="4565.A0A3B6QIJ0"/>
<dbReference type="SMART" id="SM00594">
    <property type="entry name" value="UAS"/>
    <property type="match status" value="1"/>
</dbReference>
<evidence type="ECO:0000256" key="1">
    <source>
        <dbReference type="SAM" id="MobiDB-lite"/>
    </source>
</evidence>
<dbReference type="PANTHER" id="PTHR23322:SF64">
    <property type="entry name" value="OS02G0640700 PROTEIN"/>
    <property type="match status" value="1"/>
</dbReference>
<reference evidence="3" key="2">
    <citation type="submission" date="2018-10" db="UniProtKB">
        <authorList>
            <consortium name="EnsemblPlants"/>
        </authorList>
    </citation>
    <scope>IDENTIFICATION</scope>
</reference>
<dbReference type="Gramene" id="TraesLAC6D03G03689500.1">
    <property type="protein sequence ID" value="TraesLAC6D03G03689500.1.CDS1"/>
    <property type="gene ID" value="TraesLAC6D03G03689500"/>
</dbReference>
<dbReference type="Gramene" id="TraesRN6D0100571700.1">
    <property type="protein sequence ID" value="TraesRN6D0100571700.1"/>
    <property type="gene ID" value="TraesRN6D0100571700"/>
</dbReference>
<reference evidence="3" key="1">
    <citation type="submission" date="2018-08" db="EMBL/GenBank/DDBJ databases">
        <authorList>
            <person name="Rossello M."/>
        </authorList>
    </citation>
    <scope>NUCLEOTIDE SEQUENCE [LARGE SCALE GENOMIC DNA]</scope>
    <source>
        <strain evidence="3">cv. Chinese Spring</strain>
    </source>
</reference>
<accession>A0A3B6QIJ0</accession>
<dbReference type="EnsemblPlants" id="TraesCS6D02G219100.1">
    <property type="protein sequence ID" value="TraesCS6D02G219100.1.cds1"/>
    <property type="gene ID" value="TraesCS6D02G219100"/>
</dbReference>
<dbReference type="GO" id="GO:0043161">
    <property type="term" value="P:proteasome-mediated ubiquitin-dependent protein catabolic process"/>
    <property type="evidence" value="ECO:0000318"/>
    <property type="project" value="GO_Central"/>
</dbReference>
<dbReference type="PROSITE" id="PS50033">
    <property type="entry name" value="UBX"/>
    <property type="match status" value="1"/>
</dbReference>
<dbReference type="AlphaFoldDB" id="A0A3B6QIJ0"/>
<dbReference type="InterPro" id="IPR029071">
    <property type="entry name" value="Ubiquitin-like_domsf"/>
</dbReference>
<dbReference type="OrthoDB" id="270602at2759"/>
<dbReference type="Gramene" id="TraesNOR6D03G03779470.1">
    <property type="protein sequence ID" value="TraesNOR6D03G03779470.1.CDS1"/>
    <property type="gene ID" value="TraesNOR6D03G03779470"/>
</dbReference>
<dbReference type="Pfam" id="PF14555">
    <property type="entry name" value="UBA_4"/>
    <property type="match status" value="1"/>
</dbReference>
<dbReference type="SUPFAM" id="SSF54236">
    <property type="entry name" value="Ubiquitin-like"/>
    <property type="match status" value="1"/>
</dbReference>
<dbReference type="Gramene" id="TraesJUL6D03G03771780.1">
    <property type="protein sequence ID" value="TraesJUL6D03G03771780.1.CDS1"/>
    <property type="gene ID" value="TraesJUL6D03G03771780"/>
</dbReference>
<dbReference type="Gramene" id="TraesCS6D02G219100.1">
    <property type="protein sequence ID" value="TraesCS6D02G219100.1.cds1"/>
    <property type="gene ID" value="TraesCS6D02G219100"/>
</dbReference>
<dbReference type="GO" id="GO:0005634">
    <property type="term" value="C:nucleus"/>
    <property type="evidence" value="ECO:0000318"/>
    <property type="project" value="GO_Central"/>
</dbReference>
<dbReference type="SUPFAM" id="SSF52833">
    <property type="entry name" value="Thioredoxin-like"/>
    <property type="match status" value="1"/>
</dbReference>
<dbReference type="Gramene" id="TraesJAG6D03G03721800.1">
    <property type="protein sequence ID" value="TraesJAG6D03G03721800.1.CDS1"/>
    <property type="gene ID" value="TraesJAG6D03G03721800"/>
</dbReference>
<feature type="region of interest" description="Disordered" evidence="1">
    <location>
        <begin position="441"/>
        <end position="472"/>
    </location>
</feature>
<dbReference type="Pfam" id="PF13899">
    <property type="entry name" value="Thioredoxin_7"/>
    <property type="match status" value="1"/>
</dbReference>
<dbReference type="SMR" id="A0A3B6QIJ0"/>
<feature type="domain" description="UBX" evidence="2">
    <location>
        <begin position="498"/>
        <end position="579"/>
    </location>
</feature>
<dbReference type="Gramene" id="TraesARI6D03G03703010.1">
    <property type="protein sequence ID" value="TraesARI6D03G03703010.1.CDS1"/>
    <property type="gene ID" value="TraesARI6D03G03703010"/>
</dbReference>
<dbReference type="Gramene" id="TraesSYM6D03G03686380.1">
    <property type="protein sequence ID" value="TraesSYM6D03G03686380.1.CDS1"/>
    <property type="gene ID" value="TraesSYM6D03G03686380"/>
</dbReference>
<dbReference type="InterPro" id="IPR006577">
    <property type="entry name" value="UAS"/>
</dbReference>
<dbReference type="Gramene" id="TraesSTA6D03G03731970.1">
    <property type="protein sequence ID" value="TraesSTA6D03G03731970.1.CDS1"/>
    <property type="gene ID" value="TraesSTA6D03G03731970"/>
</dbReference>
<dbReference type="PANTHER" id="PTHR23322">
    <property type="entry name" value="FAS-ASSOCIATED PROTEIN"/>
    <property type="match status" value="1"/>
</dbReference>
<dbReference type="OMA" id="WESDGDT"/>
<dbReference type="Gramene" id="TraesCLE_scaffold_055940_01G000200.1">
    <property type="protein sequence ID" value="TraesCLE_scaffold_055940_01G000200.1"/>
    <property type="gene ID" value="TraesCLE_scaffold_055940_01G000200"/>
</dbReference>
<dbReference type="Gramene" id="TraesWEE_scaffold_066026_01G000200.1">
    <property type="protein sequence ID" value="TraesWEE_scaffold_066026_01G000200.1"/>
    <property type="gene ID" value="TraesWEE_scaffold_066026_01G000200"/>
</dbReference>
<protein>
    <recommendedName>
        <fullName evidence="2">UBX domain-containing protein</fullName>
    </recommendedName>
</protein>
<sequence>MEDGILREAVVDSFMEVTACESRAIAERHLASSGWQLEAAINRYFTTGGADPAPDPPVAARSETMHDDMVRDPITARSATLYGNANNLYAAGSSTARAATSIWSADRVRPSPWSVQRPAPMEYASMPDIPATGWESDGDTAPVAARSETMPDGRVRDPIPATLYGNGNFYADRAPPSPWSVDRPAPMEYTFMPDMTATGWGSDGDTGSKETEEINMSDHDERNKVAEEEDNRKEGNEAMEEDDGYGDMQAEDEYHGTESEYYSDDGAYLEAAETDSNDGRMEALEGQPGQTNKTLEELFRPPYEIMFGGSFHDAKAHAASNVRWLLVNLQSSGDFKSQQHNRDLWSNEVVVQVIKDNFIFLLLEKRGRKGDEGLKVCCYYNVHHDQLPAVLVLDPVTGQLLDKWCGLVQQPDDFLTSIGKFTESKPSLTSKPKIVRRTATLESGETPAAQEPATAMPNTAASDAQPAPASKVDEIEAAPAPKVEEIEAPAVDDGQPMEGETVCKLRIRFPAGNMVTKEFGSTRKTAVLFAYCRSVVLEQTGTEQAFRIMRLAAQSFEELLDVGASFDDLKLDRDTISVVLDT</sequence>
<evidence type="ECO:0000313" key="4">
    <source>
        <dbReference type="Proteomes" id="UP000019116"/>
    </source>
</evidence>
<dbReference type="Gramene" id="TraesCS6D03G0537700.1">
    <property type="protein sequence ID" value="TraesCS6D03G0537700.1.CDS1"/>
    <property type="gene ID" value="TraesCS6D03G0537700"/>
</dbReference>
<proteinExistence type="predicted"/>
<keyword evidence="4" id="KW-1185">Reference proteome</keyword>
<evidence type="ECO:0000313" key="3">
    <source>
        <dbReference type="EnsemblPlants" id="TraesCS6D02G219100.1.cds1"/>
    </source>
</evidence>
<dbReference type="Gramene" id="TraesROB_scaffold_096548_01G000100.1">
    <property type="protein sequence ID" value="TraesROB_scaffold_096548_01G000100.1"/>
    <property type="gene ID" value="TraesROB_scaffold_096548_01G000100"/>
</dbReference>
<dbReference type="Gene3D" id="3.40.30.10">
    <property type="entry name" value="Glutaredoxin"/>
    <property type="match status" value="1"/>
</dbReference>
<feature type="region of interest" description="Disordered" evidence="1">
    <location>
        <begin position="195"/>
        <end position="250"/>
    </location>
</feature>
<dbReference type="InterPro" id="IPR036249">
    <property type="entry name" value="Thioredoxin-like_sf"/>
</dbReference>
<name>A0A3B6QIJ0_WHEAT</name>
<dbReference type="Proteomes" id="UP000019116">
    <property type="component" value="Chromosome 6D"/>
</dbReference>
<feature type="compositionally biased region" description="Acidic residues" evidence="1">
    <location>
        <begin position="237"/>
        <end position="250"/>
    </location>
</feature>
<dbReference type="InterPro" id="IPR001012">
    <property type="entry name" value="UBX_dom"/>
</dbReference>
<evidence type="ECO:0000259" key="2">
    <source>
        <dbReference type="PROSITE" id="PS50033"/>
    </source>
</evidence>
<dbReference type="Gramene" id="TraesCAD_scaffold_055290_01G000200.1">
    <property type="protein sequence ID" value="TraesCAD_scaffold_055290_01G000200.1"/>
    <property type="gene ID" value="TraesCAD_scaffold_055290_01G000200"/>
</dbReference>
<dbReference type="CDD" id="cd02958">
    <property type="entry name" value="UAS"/>
    <property type="match status" value="1"/>
</dbReference>
<dbReference type="Gramene" id="TraesMAC6D03G03736850.1">
    <property type="protein sequence ID" value="TraesMAC6D03G03736850.1.CDS1"/>
    <property type="gene ID" value="TraesMAC6D03G03736850"/>
</dbReference>
<dbReference type="Gramene" id="TraesLDM6D03G03742790.1">
    <property type="protein sequence ID" value="TraesLDM6D03G03742790.1.CDS1"/>
    <property type="gene ID" value="TraesLDM6D03G03742790"/>
</dbReference>
<dbReference type="Gene3D" id="1.10.8.10">
    <property type="entry name" value="DNA helicase RuvA subunit, C-terminal domain"/>
    <property type="match status" value="1"/>
</dbReference>
<dbReference type="GO" id="GO:0043130">
    <property type="term" value="F:ubiquitin binding"/>
    <property type="evidence" value="ECO:0000318"/>
    <property type="project" value="GO_Central"/>
</dbReference>
<dbReference type="Gramene" id="TraesPARA_EIv1.0_2161460.1">
    <property type="protein sequence ID" value="TraesPARA_EIv1.0_2161460.1.CDS1"/>
    <property type="gene ID" value="TraesPARA_EIv1.0_2161460"/>
</dbReference>
<dbReference type="InterPro" id="IPR050730">
    <property type="entry name" value="UBX_domain-protein"/>
</dbReference>
<feature type="compositionally biased region" description="Basic and acidic residues" evidence="1">
    <location>
        <begin position="206"/>
        <end position="236"/>
    </location>
</feature>